<comment type="caution">
    <text evidence="2">The sequence shown here is derived from an EMBL/GenBank/DDBJ whole genome shotgun (WGS) entry which is preliminary data.</text>
</comment>
<dbReference type="Gene3D" id="2.130.10.10">
    <property type="entry name" value="YVTN repeat-like/Quinoprotein amine dehydrogenase"/>
    <property type="match status" value="1"/>
</dbReference>
<evidence type="ECO:0000313" key="3">
    <source>
        <dbReference type="Proteomes" id="UP000786693"/>
    </source>
</evidence>
<keyword evidence="3" id="KW-1185">Reference proteome</keyword>
<dbReference type="EMBL" id="BPFH01000010">
    <property type="protein sequence ID" value="GIT97038.1"/>
    <property type="molecule type" value="Genomic_DNA"/>
</dbReference>
<evidence type="ECO:0000313" key="2">
    <source>
        <dbReference type="EMBL" id="GIT97038.1"/>
    </source>
</evidence>
<evidence type="ECO:0000256" key="1">
    <source>
        <dbReference type="SAM" id="SignalP"/>
    </source>
</evidence>
<dbReference type="InterPro" id="IPR015943">
    <property type="entry name" value="WD40/YVTN_repeat-like_dom_sf"/>
</dbReference>
<feature type="chain" id="PRO_5047125101" description="DUF1513 domain-containing protein" evidence="1">
    <location>
        <begin position="21"/>
        <end position="363"/>
    </location>
</feature>
<protein>
    <recommendedName>
        <fullName evidence="4">DUF1513 domain-containing protein</fullName>
    </recommendedName>
</protein>
<proteinExistence type="predicted"/>
<dbReference type="InterPro" id="IPR011044">
    <property type="entry name" value="Quino_amine_DH_bsu"/>
</dbReference>
<dbReference type="Proteomes" id="UP000786693">
    <property type="component" value="Unassembled WGS sequence"/>
</dbReference>
<organism evidence="2 3">
    <name type="scientific">Jannaschia pagri</name>
    <dbReference type="NCBI Taxonomy" id="2829797"/>
    <lineage>
        <taxon>Bacteria</taxon>
        <taxon>Pseudomonadati</taxon>
        <taxon>Pseudomonadota</taxon>
        <taxon>Alphaproteobacteria</taxon>
        <taxon>Rhodobacterales</taxon>
        <taxon>Roseobacteraceae</taxon>
        <taxon>Jannaschia</taxon>
    </lineage>
</organism>
<keyword evidence="1" id="KW-0732">Signal</keyword>
<reference evidence="2 3" key="1">
    <citation type="submission" date="2021-05" db="EMBL/GenBank/DDBJ databases">
        <title>Bacteria Genome sequencing.</title>
        <authorList>
            <person name="Takabe Y."/>
            <person name="Nakajima Y."/>
            <person name="Suzuki S."/>
            <person name="Shiozaki T."/>
        </authorList>
    </citation>
    <scope>NUCLEOTIDE SEQUENCE [LARGE SCALE GENOMIC DNA]</scope>
    <source>
        <strain evidence="2 3">AI_62</strain>
    </source>
</reference>
<dbReference type="SUPFAM" id="SSF50969">
    <property type="entry name" value="YVTN repeat-like/Quinoprotein amine dehydrogenase"/>
    <property type="match status" value="1"/>
</dbReference>
<gene>
    <name evidence="2" type="ORF">JANAI62_36610</name>
</gene>
<dbReference type="InterPro" id="IPR008311">
    <property type="entry name" value="UCP028101"/>
</dbReference>
<dbReference type="Pfam" id="PF07433">
    <property type="entry name" value="DUF1513"/>
    <property type="match status" value="1"/>
</dbReference>
<name>A0ABQ4NRP5_9RHOB</name>
<dbReference type="PIRSF" id="PIRSF028101">
    <property type="entry name" value="UCP028101"/>
    <property type="match status" value="1"/>
</dbReference>
<accession>A0ABQ4NRP5</accession>
<evidence type="ECO:0008006" key="4">
    <source>
        <dbReference type="Google" id="ProtNLM"/>
    </source>
</evidence>
<feature type="signal peptide" evidence="1">
    <location>
        <begin position="1"/>
        <end position="20"/>
    </location>
</feature>
<sequence length="363" mass="38173">MRRRTLLAGLAASATAPAWAATGATHIAAAREPSGAYALFGLAMDATTVFRVPLPARGHAAAAHPMRSEAVAFARRPGTFALVLDCAGGTVTHRLTPPSRNRFQGHGAYTADGVYLLTTEAVHTTSEGRIGIWDSATWTRVDEIPSGGLGPHEILRLPSGGFAIANGGIRTDPSDGRRKMNLDTMRPNLTYLDNGRITETVALPGLAQASIRHLAAHGSTIAVALQWEGSPDRTVPLLMLHQRGQAPRLFEAGPDQPRMQGYAGSVAFSGNGQQCAITGPRGGLAPVFDVATGAVAKIMTRPDICGVAPAGPGLAFSDGTGGLLMPNGVRKHALAWDNHLIALAPTPSAASRSRRRRYRSERR</sequence>